<protein>
    <submittedName>
        <fullName evidence="3">Enoyl-CoA hydratase/isomerase family protein</fullName>
    </submittedName>
</protein>
<name>A0A933SAD8_UNCEI</name>
<dbReference type="AlphaFoldDB" id="A0A933SAD8"/>
<dbReference type="Pfam" id="PF00378">
    <property type="entry name" value="ECH_1"/>
    <property type="match status" value="1"/>
</dbReference>
<evidence type="ECO:0000313" key="3">
    <source>
        <dbReference type="EMBL" id="MBI5168153.1"/>
    </source>
</evidence>
<dbReference type="GO" id="GO:0006635">
    <property type="term" value="P:fatty acid beta-oxidation"/>
    <property type="evidence" value="ECO:0007669"/>
    <property type="project" value="TreeGrafter"/>
</dbReference>
<dbReference type="CDD" id="cd06558">
    <property type="entry name" value="crotonase-like"/>
    <property type="match status" value="1"/>
</dbReference>
<comment type="caution">
    <text evidence="3">The sequence shown here is derived from an EMBL/GenBank/DDBJ whole genome shotgun (WGS) entry which is preliminary data.</text>
</comment>
<accession>A0A933SAD8</accession>
<dbReference type="InterPro" id="IPR001753">
    <property type="entry name" value="Enoyl-CoA_hydra/iso"/>
</dbReference>
<reference evidence="3" key="1">
    <citation type="submission" date="2020-07" db="EMBL/GenBank/DDBJ databases">
        <title>Huge and variable diversity of episymbiotic CPR bacteria and DPANN archaea in groundwater ecosystems.</title>
        <authorList>
            <person name="He C.Y."/>
            <person name="Keren R."/>
            <person name="Whittaker M."/>
            <person name="Farag I.F."/>
            <person name="Doudna J."/>
            <person name="Cate J.H.D."/>
            <person name="Banfield J.F."/>
        </authorList>
    </citation>
    <scope>NUCLEOTIDE SEQUENCE</scope>
    <source>
        <strain evidence="3">NC_groundwater_1813_Pr3_B-0.1um_71_17</strain>
    </source>
</reference>
<comment type="similarity">
    <text evidence="1 2">Belongs to the enoyl-CoA hydratase/isomerase family.</text>
</comment>
<dbReference type="Gene3D" id="3.90.226.10">
    <property type="entry name" value="2-enoyl-CoA Hydratase, Chain A, domain 1"/>
    <property type="match status" value="1"/>
</dbReference>
<dbReference type="EMBL" id="JACRIW010000014">
    <property type="protein sequence ID" value="MBI5168153.1"/>
    <property type="molecule type" value="Genomic_DNA"/>
</dbReference>
<dbReference type="GO" id="GO:0003824">
    <property type="term" value="F:catalytic activity"/>
    <property type="evidence" value="ECO:0007669"/>
    <property type="project" value="InterPro"/>
</dbReference>
<dbReference type="InterPro" id="IPR018376">
    <property type="entry name" value="Enoyl-CoA_hyd/isom_CS"/>
</dbReference>
<gene>
    <name evidence="3" type="ORF">HZA61_01560</name>
</gene>
<dbReference type="PANTHER" id="PTHR11941:SF133">
    <property type="entry name" value="1,2-EPOXYPHENYLACETYL-COA ISOMERASE"/>
    <property type="match status" value="1"/>
</dbReference>
<organism evidence="3 4">
    <name type="scientific">Eiseniibacteriota bacterium</name>
    <dbReference type="NCBI Taxonomy" id="2212470"/>
    <lineage>
        <taxon>Bacteria</taxon>
        <taxon>Candidatus Eiseniibacteriota</taxon>
    </lineage>
</organism>
<dbReference type="PROSITE" id="PS00166">
    <property type="entry name" value="ENOYL_COA_HYDRATASE"/>
    <property type="match status" value="1"/>
</dbReference>
<sequence>MSATTSPILLTLEPSGVAVITLNRPEKLNAFADDMRERLVAALETVAASDARVLVITGAGRAFCAGGDVGFMLDLKGKGAGYESVATLIDAGRDIVTRLAALPIPVIAAVNGVAAGAGANLALACDVRLASDEARFGESFVKIGLHADWGGTFALPRVVGLGRALDLCWTGDVIGASEMQLAGLVQRVWPAASFAAEWQAYATRLAASPATSVRALKANLRAGLHRTLEQCLDAESAAQEACWNSPDSAEGLKAFAEKRAPRFGAPAEDFGVAPSRASRRFE</sequence>
<evidence type="ECO:0000313" key="4">
    <source>
        <dbReference type="Proteomes" id="UP000696931"/>
    </source>
</evidence>
<dbReference type="Proteomes" id="UP000696931">
    <property type="component" value="Unassembled WGS sequence"/>
</dbReference>
<dbReference type="InterPro" id="IPR029045">
    <property type="entry name" value="ClpP/crotonase-like_dom_sf"/>
</dbReference>
<proteinExistence type="inferred from homology"/>
<evidence type="ECO:0000256" key="1">
    <source>
        <dbReference type="ARBA" id="ARBA00005254"/>
    </source>
</evidence>
<dbReference type="PANTHER" id="PTHR11941">
    <property type="entry name" value="ENOYL-COA HYDRATASE-RELATED"/>
    <property type="match status" value="1"/>
</dbReference>
<dbReference type="SUPFAM" id="SSF52096">
    <property type="entry name" value="ClpP/crotonase"/>
    <property type="match status" value="1"/>
</dbReference>
<evidence type="ECO:0000256" key="2">
    <source>
        <dbReference type="RuleBase" id="RU003707"/>
    </source>
</evidence>